<gene>
    <name evidence="2" type="ORF">THAOC_28438</name>
</gene>
<sequence length="76" mass="7957">MLASEDDDSTTSAFDGAFVVQRRQDRPADLTASETDDRRKLERHIAPASATSSKGGKTERGTASGDRGAMGGRDGG</sequence>
<accession>K0RJ40</accession>
<feature type="region of interest" description="Disordered" evidence="1">
    <location>
        <begin position="1"/>
        <end position="76"/>
    </location>
</feature>
<reference evidence="2 3" key="1">
    <citation type="journal article" date="2012" name="Genome Biol.">
        <title>Genome and low-iron response of an oceanic diatom adapted to chronic iron limitation.</title>
        <authorList>
            <person name="Lommer M."/>
            <person name="Specht M."/>
            <person name="Roy A.S."/>
            <person name="Kraemer L."/>
            <person name="Andreson R."/>
            <person name="Gutowska M.A."/>
            <person name="Wolf J."/>
            <person name="Bergner S.V."/>
            <person name="Schilhabel M.B."/>
            <person name="Klostermeier U.C."/>
            <person name="Beiko R.G."/>
            <person name="Rosenstiel P."/>
            <person name="Hippler M."/>
            <person name="Laroche J."/>
        </authorList>
    </citation>
    <scope>NUCLEOTIDE SEQUENCE [LARGE SCALE GENOMIC DNA]</scope>
    <source>
        <strain evidence="2 3">CCMP1005</strain>
    </source>
</reference>
<evidence type="ECO:0000313" key="3">
    <source>
        <dbReference type="Proteomes" id="UP000266841"/>
    </source>
</evidence>
<dbReference type="Proteomes" id="UP000266841">
    <property type="component" value="Unassembled WGS sequence"/>
</dbReference>
<dbReference type="EMBL" id="AGNL01040085">
    <property type="protein sequence ID" value="EJK52304.1"/>
    <property type="molecule type" value="Genomic_DNA"/>
</dbReference>
<dbReference type="AlphaFoldDB" id="K0RJ40"/>
<keyword evidence="3" id="KW-1185">Reference proteome</keyword>
<name>K0RJ40_THAOC</name>
<protein>
    <submittedName>
        <fullName evidence="2">Uncharacterized protein</fullName>
    </submittedName>
</protein>
<organism evidence="2 3">
    <name type="scientific">Thalassiosira oceanica</name>
    <name type="common">Marine diatom</name>
    <dbReference type="NCBI Taxonomy" id="159749"/>
    <lineage>
        <taxon>Eukaryota</taxon>
        <taxon>Sar</taxon>
        <taxon>Stramenopiles</taxon>
        <taxon>Ochrophyta</taxon>
        <taxon>Bacillariophyta</taxon>
        <taxon>Coscinodiscophyceae</taxon>
        <taxon>Thalassiosirophycidae</taxon>
        <taxon>Thalassiosirales</taxon>
        <taxon>Thalassiosiraceae</taxon>
        <taxon>Thalassiosira</taxon>
    </lineage>
</organism>
<evidence type="ECO:0000313" key="2">
    <source>
        <dbReference type="EMBL" id="EJK52304.1"/>
    </source>
</evidence>
<comment type="caution">
    <text evidence="2">The sequence shown here is derived from an EMBL/GenBank/DDBJ whole genome shotgun (WGS) entry which is preliminary data.</text>
</comment>
<feature type="non-terminal residue" evidence="2">
    <location>
        <position position="76"/>
    </location>
</feature>
<proteinExistence type="predicted"/>
<feature type="compositionally biased region" description="Basic and acidic residues" evidence="1">
    <location>
        <begin position="35"/>
        <end position="45"/>
    </location>
</feature>
<evidence type="ECO:0000256" key="1">
    <source>
        <dbReference type="SAM" id="MobiDB-lite"/>
    </source>
</evidence>